<accession>A0A2Z7B2S0</accession>
<name>A0A2Z7B2S0_9LAMI</name>
<feature type="region of interest" description="Disordered" evidence="1">
    <location>
        <begin position="62"/>
        <end position="101"/>
    </location>
</feature>
<organism evidence="2 3">
    <name type="scientific">Dorcoceras hygrometricum</name>
    <dbReference type="NCBI Taxonomy" id="472368"/>
    <lineage>
        <taxon>Eukaryota</taxon>
        <taxon>Viridiplantae</taxon>
        <taxon>Streptophyta</taxon>
        <taxon>Embryophyta</taxon>
        <taxon>Tracheophyta</taxon>
        <taxon>Spermatophyta</taxon>
        <taxon>Magnoliopsida</taxon>
        <taxon>eudicotyledons</taxon>
        <taxon>Gunneridae</taxon>
        <taxon>Pentapetalae</taxon>
        <taxon>asterids</taxon>
        <taxon>lamiids</taxon>
        <taxon>Lamiales</taxon>
        <taxon>Gesneriaceae</taxon>
        <taxon>Didymocarpoideae</taxon>
        <taxon>Trichosporeae</taxon>
        <taxon>Loxocarpinae</taxon>
        <taxon>Dorcoceras</taxon>
    </lineage>
</organism>
<evidence type="ECO:0000256" key="1">
    <source>
        <dbReference type="SAM" id="MobiDB-lite"/>
    </source>
</evidence>
<dbReference type="Proteomes" id="UP000250235">
    <property type="component" value="Unassembled WGS sequence"/>
</dbReference>
<dbReference type="EMBL" id="KV010038">
    <property type="protein sequence ID" value="KZV28651.1"/>
    <property type="molecule type" value="Genomic_DNA"/>
</dbReference>
<feature type="region of interest" description="Disordered" evidence="1">
    <location>
        <begin position="1"/>
        <end position="40"/>
    </location>
</feature>
<keyword evidence="3" id="KW-1185">Reference proteome</keyword>
<gene>
    <name evidence="2" type="ORF">F511_05778</name>
</gene>
<proteinExistence type="predicted"/>
<feature type="compositionally biased region" description="Polar residues" evidence="1">
    <location>
        <begin position="72"/>
        <end position="101"/>
    </location>
</feature>
<sequence length="101" mass="11362">MRKPRLGQAEGPTETPAEEPARLRKPARRNQLGRPAQENQLWESSLELSTSAYLHRSVQEQFKSSSREIQEQFKSGSRSAQEQLKTSAGQLKSKPAQNVSN</sequence>
<evidence type="ECO:0000313" key="3">
    <source>
        <dbReference type="Proteomes" id="UP000250235"/>
    </source>
</evidence>
<dbReference type="AlphaFoldDB" id="A0A2Z7B2S0"/>
<evidence type="ECO:0000313" key="2">
    <source>
        <dbReference type="EMBL" id="KZV28651.1"/>
    </source>
</evidence>
<reference evidence="2 3" key="1">
    <citation type="journal article" date="2015" name="Proc. Natl. Acad. Sci. U.S.A.">
        <title>The resurrection genome of Boea hygrometrica: A blueprint for survival of dehydration.</title>
        <authorList>
            <person name="Xiao L."/>
            <person name="Yang G."/>
            <person name="Zhang L."/>
            <person name="Yang X."/>
            <person name="Zhao S."/>
            <person name="Ji Z."/>
            <person name="Zhou Q."/>
            <person name="Hu M."/>
            <person name="Wang Y."/>
            <person name="Chen M."/>
            <person name="Xu Y."/>
            <person name="Jin H."/>
            <person name="Xiao X."/>
            <person name="Hu G."/>
            <person name="Bao F."/>
            <person name="Hu Y."/>
            <person name="Wan P."/>
            <person name="Li L."/>
            <person name="Deng X."/>
            <person name="Kuang T."/>
            <person name="Xiang C."/>
            <person name="Zhu J.K."/>
            <person name="Oliver M.J."/>
            <person name="He Y."/>
        </authorList>
    </citation>
    <scope>NUCLEOTIDE SEQUENCE [LARGE SCALE GENOMIC DNA]</scope>
    <source>
        <strain evidence="3">cv. XS01</strain>
    </source>
</reference>
<protein>
    <submittedName>
        <fullName evidence="2">Uncharacterized protein</fullName>
    </submittedName>
</protein>